<dbReference type="AlphaFoldDB" id="A0A6M3XUA9"/>
<dbReference type="EMBL" id="MT144934">
    <property type="protein sequence ID" value="QJI01581.1"/>
    <property type="molecule type" value="Genomic_DNA"/>
</dbReference>
<protein>
    <submittedName>
        <fullName evidence="1">Uncharacterized protein</fullName>
    </submittedName>
</protein>
<sequence length="65" mass="7216">MEENIPDIPVFKSGVTIGDIDLILVQKMVKNFIVMYNALEKIAKGHISEMTSAGIAQEALERINK</sequence>
<name>A0A6M3XUA9_9ZZZZ</name>
<accession>A0A6M3XUA9</accession>
<organism evidence="1">
    <name type="scientific">viral metagenome</name>
    <dbReference type="NCBI Taxonomy" id="1070528"/>
    <lineage>
        <taxon>unclassified sequences</taxon>
        <taxon>metagenomes</taxon>
        <taxon>organismal metagenomes</taxon>
    </lineage>
</organism>
<reference evidence="1" key="1">
    <citation type="submission" date="2020-03" db="EMBL/GenBank/DDBJ databases">
        <title>The deep terrestrial virosphere.</title>
        <authorList>
            <person name="Holmfeldt K."/>
            <person name="Nilsson E."/>
            <person name="Simone D."/>
            <person name="Lopez-Fernandez M."/>
            <person name="Wu X."/>
            <person name="de Brujin I."/>
            <person name="Lundin D."/>
            <person name="Andersson A."/>
            <person name="Bertilsson S."/>
            <person name="Dopson M."/>
        </authorList>
    </citation>
    <scope>NUCLEOTIDE SEQUENCE</scope>
    <source>
        <strain evidence="1">TM448B02660</strain>
    </source>
</reference>
<proteinExistence type="predicted"/>
<gene>
    <name evidence="1" type="ORF">TM448B02660_0002</name>
</gene>
<evidence type="ECO:0000313" key="1">
    <source>
        <dbReference type="EMBL" id="QJI01581.1"/>
    </source>
</evidence>